<keyword evidence="7" id="KW-1185">Reference proteome</keyword>
<feature type="compositionally biased region" description="Basic and acidic residues" evidence="4">
    <location>
        <begin position="358"/>
        <end position="373"/>
    </location>
</feature>
<dbReference type="InterPro" id="IPR001357">
    <property type="entry name" value="BRCT_dom"/>
</dbReference>
<evidence type="ECO:0000256" key="3">
    <source>
        <dbReference type="ARBA" id="ARBA00023242"/>
    </source>
</evidence>
<protein>
    <recommendedName>
        <fullName evidence="5">BRCT domain-containing protein</fullName>
    </recommendedName>
</protein>
<dbReference type="GO" id="GO:0005634">
    <property type="term" value="C:nucleus"/>
    <property type="evidence" value="ECO:0007669"/>
    <property type="project" value="UniProtKB-SubCell"/>
</dbReference>
<feature type="region of interest" description="Disordered" evidence="4">
    <location>
        <begin position="224"/>
        <end position="412"/>
    </location>
</feature>
<feature type="domain" description="BRCT" evidence="5">
    <location>
        <begin position="425"/>
        <end position="491"/>
    </location>
</feature>
<dbReference type="InterPro" id="IPR036420">
    <property type="entry name" value="BRCT_dom_sf"/>
</dbReference>
<evidence type="ECO:0000313" key="6">
    <source>
        <dbReference type="EMBL" id="KAF1833409.1"/>
    </source>
</evidence>
<dbReference type="EMBL" id="ML975319">
    <property type="protein sequence ID" value="KAF1833409.1"/>
    <property type="molecule type" value="Genomic_DNA"/>
</dbReference>
<name>A0A6A5KA17_9PLEO</name>
<gene>
    <name evidence="6" type="ORF">BDW02DRAFT_527719</name>
</gene>
<sequence>MGWTLVATSNTGSPGSSEFNLSNEETAYVVLPINNPSGIGIVRQVLPQLQTVLAQIVVGPWGMKLEAVNDTLSILPGHTDIAATATATTALNSKIEKYQLQPRVGEHSEAIILRHGDMIYFLKSTSNLTCHWTDSEVQVNSSATDAVQIAVSAHVNGVAETPEEETEDEDLDNTITVAPLNHDKFQPRATPQLSNQRSVVVQETPTAARFNSAAHYPYVAATESANDEPAEPVKNTPSSSHAPADQTEPETETGTEAFSKVHTGESQNRSAARKADVLSKADISLPDDATVRKPSRSSRAKSSPQVQIPPKSSRKRATPILETDDLESELEAIPRSKRAKRSDDDDDTQDSRMSNIDVEPREVPKKGKKRLSDVAEVDEATTIRSQTSSQRSTATTNISADAYHGPTPRIASSNSAITKAHNAVKFLKKQGGTYVENLSDEFNVVCVRDGDLPKKSKVLHAIARGTPIVTDKWLLDSAKAGRFLSLSAYKLSAPKQEREWKFKLDDIFGQPQTPFEGYTIHFTKSLKAFYSPFNEIEAVCKAAGAKSVTSARMNKTGDVIVLAMGEDDTEAQKLIQDGVKCYTRDLITFSIVRGAFNLDSDEFKIGATAVGEAPKEKKKKGRKSV</sequence>
<dbReference type="GO" id="GO:0006974">
    <property type="term" value="P:DNA damage response"/>
    <property type="evidence" value="ECO:0007669"/>
    <property type="project" value="UniProtKB-KW"/>
</dbReference>
<reference evidence="6" key="1">
    <citation type="submission" date="2020-01" db="EMBL/GenBank/DDBJ databases">
        <authorList>
            <consortium name="DOE Joint Genome Institute"/>
            <person name="Haridas S."/>
            <person name="Albert R."/>
            <person name="Binder M."/>
            <person name="Bloem J."/>
            <person name="Labutti K."/>
            <person name="Salamov A."/>
            <person name="Andreopoulos B."/>
            <person name="Baker S.E."/>
            <person name="Barry K."/>
            <person name="Bills G."/>
            <person name="Bluhm B.H."/>
            <person name="Cannon C."/>
            <person name="Castanera R."/>
            <person name="Culley D.E."/>
            <person name="Daum C."/>
            <person name="Ezra D."/>
            <person name="Gonzalez J.B."/>
            <person name="Henrissat B."/>
            <person name="Kuo A."/>
            <person name="Liang C."/>
            <person name="Lipzen A."/>
            <person name="Lutzoni F."/>
            <person name="Magnuson J."/>
            <person name="Mondo S."/>
            <person name="Nolan M."/>
            <person name="Ohm R."/>
            <person name="Pangilinan J."/>
            <person name="Park H.-J."/>
            <person name="Ramirez L."/>
            <person name="Alfaro M."/>
            <person name="Sun H."/>
            <person name="Tritt A."/>
            <person name="Yoshinaga Y."/>
            <person name="Zwiers L.-H."/>
            <person name="Turgeon B.G."/>
            <person name="Goodwin S.B."/>
            <person name="Spatafora J.W."/>
            <person name="Crous P.W."/>
            <person name="Grigoriev I.V."/>
        </authorList>
    </citation>
    <scope>NUCLEOTIDE SEQUENCE</scope>
    <source>
        <strain evidence="6">P77</strain>
    </source>
</reference>
<dbReference type="SMART" id="SM00292">
    <property type="entry name" value="BRCT"/>
    <property type="match status" value="2"/>
</dbReference>
<organism evidence="6 7">
    <name type="scientific">Decorospora gaudefroyi</name>
    <dbReference type="NCBI Taxonomy" id="184978"/>
    <lineage>
        <taxon>Eukaryota</taxon>
        <taxon>Fungi</taxon>
        <taxon>Dikarya</taxon>
        <taxon>Ascomycota</taxon>
        <taxon>Pezizomycotina</taxon>
        <taxon>Dothideomycetes</taxon>
        <taxon>Pleosporomycetidae</taxon>
        <taxon>Pleosporales</taxon>
        <taxon>Pleosporineae</taxon>
        <taxon>Pleosporaceae</taxon>
        <taxon>Decorospora</taxon>
    </lineage>
</organism>
<comment type="subcellular location">
    <subcellularLocation>
        <location evidence="1">Nucleus</location>
    </subcellularLocation>
</comment>
<dbReference type="AlphaFoldDB" id="A0A6A5KA17"/>
<proteinExistence type="predicted"/>
<dbReference type="SUPFAM" id="SSF52113">
    <property type="entry name" value="BRCT domain"/>
    <property type="match status" value="1"/>
</dbReference>
<dbReference type="PANTHER" id="PTHR23196">
    <property type="entry name" value="PAX TRANSCRIPTION ACTIVATION DOMAIN INTERACTING PROTEIN"/>
    <property type="match status" value="1"/>
</dbReference>
<dbReference type="PROSITE" id="PS50172">
    <property type="entry name" value="BRCT"/>
    <property type="match status" value="1"/>
</dbReference>
<dbReference type="PANTHER" id="PTHR23196:SF1">
    <property type="entry name" value="PAX-INTERACTING PROTEIN 1"/>
    <property type="match status" value="1"/>
</dbReference>
<evidence type="ECO:0000256" key="2">
    <source>
        <dbReference type="ARBA" id="ARBA00022763"/>
    </source>
</evidence>
<dbReference type="InterPro" id="IPR051579">
    <property type="entry name" value="DDR_Transcriptional_Reg"/>
</dbReference>
<keyword evidence="3" id="KW-0539">Nucleus</keyword>
<feature type="compositionally biased region" description="Low complexity" evidence="4">
    <location>
        <begin position="380"/>
        <end position="396"/>
    </location>
</feature>
<dbReference type="GO" id="GO:0035861">
    <property type="term" value="C:site of double-strand break"/>
    <property type="evidence" value="ECO:0007669"/>
    <property type="project" value="TreeGrafter"/>
</dbReference>
<dbReference type="CDD" id="cd17744">
    <property type="entry name" value="BRCT_MDC1_rpt1"/>
    <property type="match status" value="1"/>
</dbReference>
<dbReference type="Pfam" id="PF00533">
    <property type="entry name" value="BRCT"/>
    <property type="match status" value="1"/>
</dbReference>
<evidence type="ECO:0000313" key="7">
    <source>
        <dbReference type="Proteomes" id="UP000800040"/>
    </source>
</evidence>
<evidence type="ECO:0000256" key="1">
    <source>
        <dbReference type="ARBA" id="ARBA00004123"/>
    </source>
</evidence>
<evidence type="ECO:0000256" key="4">
    <source>
        <dbReference type="SAM" id="MobiDB-lite"/>
    </source>
</evidence>
<dbReference type="OrthoDB" id="342264at2759"/>
<evidence type="ECO:0000259" key="5">
    <source>
        <dbReference type="PROSITE" id="PS50172"/>
    </source>
</evidence>
<keyword evidence="2" id="KW-0227">DNA damage</keyword>
<dbReference type="Gene3D" id="3.40.50.10190">
    <property type="entry name" value="BRCT domain"/>
    <property type="match status" value="2"/>
</dbReference>
<accession>A0A6A5KA17</accession>
<dbReference type="Proteomes" id="UP000800040">
    <property type="component" value="Unassembled WGS sequence"/>
</dbReference>